<organism evidence="5 6">
    <name type="scientific">Dictyobacter halimunensis</name>
    <dbReference type="NCBI Taxonomy" id="3026934"/>
    <lineage>
        <taxon>Bacteria</taxon>
        <taxon>Bacillati</taxon>
        <taxon>Chloroflexota</taxon>
        <taxon>Ktedonobacteria</taxon>
        <taxon>Ktedonobacterales</taxon>
        <taxon>Dictyobacteraceae</taxon>
        <taxon>Dictyobacter</taxon>
    </lineage>
</organism>
<name>A0ABQ6FI97_9CHLR</name>
<dbReference type="PRINTS" id="PR00400">
    <property type="entry name" value="TETREPRESSOR"/>
</dbReference>
<comment type="caution">
    <text evidence="5">The sequence shown here is derived from an EMBL/GenBank/DDBJ whole genome shotgun (WGS) entry which is preliminary data.</text>
</comment>
<dbReference type="EMBL" id="BSRI01000001">
    <property type="protein sequence ID" value="GLV53296.1"/>
    <property type="molecule type" value="Genomic_DNA"/>
</dbReference>
<evidence type="ECO:0000259" key="4">
    <source>
        <dbReference type="Pfam" id="PF02909"/>
    </source>
</evidence>
<accession>A0ABQ6FI97</accession>
<dbReference type="RefSeq" id="WP_338246792.1">
    <property type="nucleotide sequence ID" value="NZ_BSRI01000001.1"/>
</dbReference>
<dbReference type="Pfam" id="PF02909">
    <property type="entry name" value="TetR_C_1"/>
    <property type="match status" value="1"/>
</dbReference>
<dbReference type="Gene3D" id="1.10.357.10">
    <property type="entry name" value="Tetracycline Repressor, domain 2"/>
    <property type="match status" value="1"/>
</dbReference>
<reference evidence="5 6" key="1">
    <citation type="submission" date="2023-02" db="EMBL/GenBank/DDBJ databases">
        <title>Dictyobacter halimunensis sp. nov., a new member of the class Ktedonobacteria from forest soil in a geothermal area.</title>
        <authorList>
            <person name="Rachmania M.K."/>
            <person name="Ningsih F."/>
            <person name="Sakai Y."/>
            <person name="Yabe S."/>
            <person name="Yokota A."/>
            <person name="Sjamsuridzal W."/>
        </authorList>
    </citation>
    <scope>NUCLEOTIDE SEQUENCE [LARGE SCALE GENOMIC DNA]</scope>
    <source>
        <strain evidence="5 6">S3.2.2.5</strain>
    </source>
</reference>
<proteinExistence type="predicted"/>
<feature type="domain" description="Tetracycline repressor TetR C-terminal" evidence="4">
    <location>
        <begin position="3"/>
        <end position="79"/>
    </location>
</feature>
<evidence type="ECO:0000256" key="3">
    <source>
        <dbReference type="ARBA" id="ARBA00023163"/>
    </source>
</evidence>
<protein>
    <recommendedName>
        <fullName evidence="4">Tetracycline repressor TetR C-terminal domain-containing protein</fullName>
    </recommendedName>
</protein>
<evidence type="ECO:0000256" key="2">
    <source>
        <dbReference type="ARBA" id="ARBA00023015"/>
    </source>
</evidence>
<sequence>MVALRTITALTNYVNGCILQEQSARRPTTHASVSHEALAELSHLGRTAPLHVAFAEGGSLYNEASFEYGLQALIEGCATALHRRVEIKDMSGRLTGLGE</sequence>
<keyword evidence="3" id="KW-0804">Transcription</keyword>
<dbReference type="SUPFAM" id="SSF48498">
    <property type="entry name" value="Tetracyclin repressor-like, C-terminal domain"/>
    <property type="match status" value="1"/>
</dbReference>
<dbReference type="InterPro" id="IPR004111">
    <property type="entry name" value="Repressor_TetR_C"/>
</dbReference>
<gene>
    <name evidence="5" type="ORF">KDH_01510</name>
</gene>
<dbReference type="InterPro" id="IPR003012">
    <property type="entry name" value="Tet_transcr_reg_TetR"/>
</dbReference>
<keyword evidence="6" id="KW-1185">Reference proteome</keyword>
<evidence type="ECO:0000313" key="5">
    <source>
        <dbReference type="EMBL" id="GLV53296.1"/>
    </source>
</evidence>
<evidence type="ECO:0000313" key="6">
    <source>
        <dbReference type="Proteomes" id="UP001344906"/>
    </source>
</evidence>
<dbReference type="InterPro" id="IPR036271">
    <property type="entry name" value="Tet_transcr_reg_TetR-rel_C_sf"/>
</dbReference>
<keyword evidence="1" id="KW-0678">Repressor</keyword>
<evidence type="ECO:0000256" key="1">
    <source>
        <dbReference type="ARBA" id="ARBA00022491"/>
    </source>
</evidence>
<dbReference type="Proteomes" id="UP001344906">
    <property type="component" value="Unassembled WGS sequence"/>
</dbReference>
<keyword evidence="2" id="KW-0805">Transcription regulation</keyword>